<dbReference type="EMBL" id="MT631684">
    <property type="protein sequence ID" value="QNO57290.1"/>
    <property type="molecule type" value="Genomic_DNA"/>
</dbReference>
<name>A0A7G9ZAK6_9EURY</name>
<dbReference type="PANTHER" id="PTHR35901:SF1">
    <property type="entry name" value="EXONUCLEASE VAPC9"/>
    <property type="match status" value="1"/>
</dbReference>
<keyword evidence="6" id="KW-0800">Toxin</keyword>
<reference evidence="8" key="1">
    <citation type="submission" date="2020-06" db="EMBL/GenBank/DDBJ databases">
        <title>Unique genomic features of the anaerobic methanotrophic archaea.</title>
        <authorList>
            <person name="Chadwick G.L."/>
            <person name="Skennerton C.T."/>
            <person name="Laso-Perez R."/>
            <person name="Leu A.O."/>
            <person name="Speth D.R."/>
            <person name="Yu H."/>
            <person name="Morgan-Lang C."/>
            <person name="Hatzenpichler R."/>
            <person name="Goudeau D."/>
            <person name="Malmstrom R."/>
            <person name="Brazelton W.J."/>
            <person name="Woyke T."/>
            <person name="Hallam S.J."/>
            <person name="Tyson G.W."/>
            <person name="Wegener G."/>
            <person name="Boetius A."/>
            <person name="Orphan V."/>
        </authorList>
    </citation>
    <scope>NUCLEOTIDE SEQUENCE</scope>
</reference>
<feature type="binding site" evidence="6">
    <location>
        <position position="18"/>
    </location>
    <ligand>
        <name>Mg(2+)</name>
        <dbReference type="ChEBI" id="CHEBI:18420"/>
    </ligand>
</feature>
<dbReference type="AlphaFoldDB" id="A0A7G9ZAK6"/>
<dbReference type="GO" id="GO:0016787">
    <property type="term" value="F:hydrolase activity"/>
    <property type="evidence" value="ECO:0007669"/>
    <property type="project" value="UniProtKB-KW"/>
</dbReference>
<keyword evidence="4 6" id="KW-0378">Hydrolase</keyword>
<dbReference type="InterPro" id="IPR029060">
    <property type="entry name" value="PIN-like_dom_sf"/>
</dbReference>
<feature type="binding site" evidence="6">
    <location>
        <position position="112"/>
    </location>
    <ligand>
        <name>Mg(2+)</name>
        <dbReference type="ChEBI" id="CHEBI:18420"/>
    </ligand>
</feature>
<dbReference type="InterPro" id="IPR002716">
    <property type="entry name" value="PIN_dom"/>
</dbReference>
<evidence type="ECO:0000259" key="7">
    <source>
        <dbReference type="Pfam" id="PF01850"/>
    </source>
</evidence>
<comment type="function">
    <text evidence="6">Toxic component of a toxin-antitoxin (TA) system. An RNase.</text>
</comment>
<protein>
    <recommendedName>
        <fullName evidence="6">Ribonuclease VapC</fullName>
        <shortName evidence="6">RNase VapC</shortName>
        <ecNumber evidence="6">3.1.-.-</ecNumber>
    </recommendedName>
    <alternativeName>
        <fullName evidence="6">Putative toxin VapC</fullName>
    </alternativeName>
</protein>
<dbReference type="GO" id="GO:0000287">
    <property type="term" value="F:magnesium ion binding"/>
    <property type="evidence" value="ECO:0007669"/>
    <property type="project" value="UniProtKB-UniRule"/>
</dbReference>
<dbReference type="Gene3D" id="3.40.50.1010">
    <property type="entry name" value="5'-nuclease"/>
    <property type="match status" value="1"/>
</dbReference>
<keyword evidence="5 6" id="KW-0460">Magnesium</keyword>
<dbReference type="PANTHER" id="PTHR35901">
    <property type="entry name" value="RIBONUCLEASE VAPC3"/>
    <property type="match status" value="1"/>
</dbReference>
<evidence type="ECO:0000256" key="2">
    <source>
        <dbReference type="ARBA" id="ARBA00022722"/>
    </source>
</evidence>
<organism evidence="8">
    <name type="scientific">Candidatus Methanophaga sp. ANME-1 ERB7</name>
    <dbReference type="NCBI Taxonomy" id="2759913"/>
    <lineage>
        <taxon>Archaea</taxon>
        <taxon>Methanobacteriati</taxon>
        <taxon>Methanobacteriota</taxon>
        <taxon>Stenosarchaea group</taxon>
        <taxon>Methanomicrobia</taxon>
        <taxon>Candidatus Methanophagales</taxon>
        <taxon>Candidatus Methanophagaceae</taxon>
        <taxon>Candidatus Methanophaga</taxon>
    </lineage>
</organism>
<comment type="cofactor">
    <cofactor evidence="6">
        <name>Mg(2+)</name>
        <dbReference type="ChEBI" id="CHEBI:18420"/>
    </cofactor>
</comment>
<accession>A0A7G9ZAK6</accession>
<feature type="domain" description="PIN" evidence="7">
    <location>
        <begin position="15"/>
        <end position="135"/>
    </location>
</feature>
<dbReference type="CDD" id="cd09873">
    <property type="entry name" value="PIN_Pae0151-like"/>
    <property type="match status" value="1"/>
</dbReference>
<comment type="similarity">
    <text evidence="6">Belongs to the PINc/VapC protein family.</text>
</comment>
<dbReference type="Pfam" id="PF01850">
    <property type="entry name" value="PIN"/>
    <property type="match status" value="1"/>
</dbReference>
<keyword evidence="2 6" id="KW-0540">Nuclease</keyword>
<dbReference type="GO" id="GO:0090729">
    <property type="term" value="F:toxin activity"/>
    <property type="evidence" value="ECO:0007669"/>
    <property type="project" value="UniProtKB-KW"/>
</dbReference>
<evidence type="ECO:0000256" key="3">
    <source>
        <dbReference type="ARBA" id="ARBA00022723"/>
    </source>
</evidence>
<evidence type="ECO:0000313" key="8">
    <source>
        <dbReference type="EMBL" id="QNO57290.1"/>
    </source>
</evidence>
<proteinExistence type="inferred from homology"/>
<dbReference type="GO" id="GO:0004540">
    <property type="term" value="F:RNA nuclease activity"/>
    <property type="evidence" value="ECO:0007669"/>
    <property type="project" value="InterPro"/>
</dbReference>
<dbReference type="HAMAP" id="MF_00265">
    <property type="entry name" value="VapC_Nob1"/>
    <property type="match status" value="1"/>
</dbReference>
<dbReference type="InterPro" id="IPR022907">
    <property type="entry name" value="VapC_family"/>
</dbReference>
<keyword evidence="3 6" id="KW-0479">Metal-binding</keyword>
<dbReference type="InterPro" id="IPR051619">
    <property type="entry name" value="TypeII_TA_RNase_PINc/VapC"/>
</dbReference>
<dbReference type="EC" id="3.1.-.-" evidence="6"/>
<evidence type="ECO:0000256" key="4">
    <source>
        <dbReference type="ARBA" id="ARBA00022801"/>
    </source>
</evidence>
<evidence type="ECO:0000256" key="6">
    <source>
        <dbReference type="HAMAP-Rule" id="MF_00265"/>
    </source>
</evidence>
<dbReference type="SUPFAM" id="SSF88723">
    <property type="entry name" value="PIN domain-like"/>
    <property type="match status" value="1"/>
</dbReference>
<gene>
    <name evidence="8" type="primary">vapC3</name>
    <name evidence="6" type="synonym">vapC</name>
    <name evidence="8" type="ORF">HCLJFGEB_00034</name>
</gene>
<keyword evidence="1 6" id="KW-1277">Toxin-antitoxin system</keyword>
<sequence>MQKRLGDGVIQDKMIVLDASVVVKWFSEEEYTDKALEIRERIRMGGERVVVPDLLLYELANALKYNPSFDAHDVSDALTSIFDMDVDIVTPIPEIINSAVTLAFEHNITVYDAFYLALAKEIEFTFITADGRLYKRVKDLNFVKFIGDIE</sequence>
<evidence type="ECO:0000256" key="1">
    <source>
        <dbReference type="ARBA" id="ARBA00022649"/>
    </source>
</evidence>
<evidence type="ECO:0000256" key="5">
    <source>
        <dbReference type="ARBA" id="ARBA00022842"/>
    </source>
</evidence>
<dbReference type="InterPro" id="IPR044153">
    <property type="entry name" value="PIN_Pae0151-like"/>
</dbReference>